<dbReference type="Proteomes" id="UP000577362">
    <property type="component" value="Unassembled WGS sequence"/>
</dbReference>
<protein>
    <recommendedName>
        <fullName evidence="2">3-carboxy-cis,cis-muconate cycloisomerase</fullName>
        <ecNumber evidence="2">5.5.1.2</ecNumber>
    </recommendedName>
</protein>
<dbReference type="PRINTS" id="PR00149">
    <property type="entry name" value="FUMRATELYASE"/>
</dbReference>
<evidence type="ECO:0000313" key="5">
    <source>
        <dbReference type="Proteomes" id="UP000577362"/>
    </source>
</evidence>
<dbReference type="SUPFAM" id="SSF48557">
    <property type="entry name" value="L-aspartase-like"/>
    <property type="match status" value="1"/>
</dbReference>
<keyword evidence="4" id="KW-0413">Isomerase</keyword>
<keyword evidence="5" id="KW-1185">Reference proteome</keyword>
<accession>A0A840C4E5</accession>
<dbReference type="GO" id="GO:0047472">
    <property type="term" value="F:3-carboxy-cis,cis-muconate cycloisomerase activity"/>
    <property type="evidence" value="ECO:0007669"/>
    <property type="project" value="UniProtKB-UniRule"/>
</dbReference>
<evidence type="ECO:0000259" key="3">
    <source>
        <dbReference type="Pfam" id="PF00206"/>
    </source>
</evidence>
<comment type="caution">
    <text evidence="4">The sequence shown here is derived from an EMBL/GenBank/DDBJ whole genome shotgun (WGS) entry which is preliminary data.</text>
</comment>
<dbReference type="GO" id="GO:0019619">
    <property type="term" value="P:3,4-dihydroxybenzoate catabolic process"/>
    <property type="evidence" value="ECO:0007669"/>
    <property type="project" value="InterPro"/>
</dbReference>
<dbReference type="InterPro" id="IPR008948">
    <property type="entry name" value="L-Aspartase-like"/>
</dbReference>
<dbReference type="Gene3D" id="1.20.200.10">
    <property type="entry name" value="Fumarase/aspartase (Central domain)"/>
    <property type="match status" value="1"/>
</dbReference>
<dbReference type="PANTHER" id="PTHR43172:SF2">
    <property type="entry name" value="ADENYLOSUCCINATE LYASE C-TERMINAL DOMAIN-CONTAINING PROTEIN"/>
    <property type="match status" value="1"/>
</dbReference>
<dbReference type="NCBIfam" id="NF004631">
    <property type="entry name" value="PRK05975.1"/>
    <property type="match status" value="1"/>
</dbReference>
<dbReference type="InterPro" id="IPR000362">
    <property type="entry name" value="Fumarate_lyase_fam"/>
</dbReference>
<dbReference type="AlphaFoldDB" id="A0A840C4E5"/>
<feature type="domain" description="Fumarate lyase N-terminal" evidence="3">
    <location>
        <begin position="34"/>
        <end position="293"/>
    </location>
</feature>
<dbReference type="EC" id="5.5.1.2" evidence="2"/>
<name>A0A840C4E5_9HYPH</name>
<dbReference type="InterPro" id="IPR022761">
    <property type="entry name" value="Fumarate_lyase_N"/>
</dbReference>
<gene>
    <name evidence="4" type="ORF">GGR16_003535</name>
</gene>
<dbReference type="Pfam" id="PF00206">
    <property type="entry name" value="Lyase_1"/>
    <property type="match status" value="1"/>
</dbReference>
<proteinExistence type="inferred from homology"/>
<dbReference type="InterPro" id="IPR020557">
    <property type="entry name" value="Fumarate_lyase_CS"/>
</dbReference>
<reference evidence="4 5" key="1">
    <citation type="submission" date="2020-08" db="EMBL/GenBank/DDBJ databases">
        <title>Genomic Encyclopedia of Type Strains, Phase IV (KMG-IV): sequencing the most valuable type-strain genomes for metagenomic binning, comparative biology and taxonomic classification.</title>
        <authorList>
            <person name="Goeker M."/>
        </authorList>
    </citation>
    <scope>NUCLEOTIDE SEQUENCE [LARGE SCALE GENOMIC DNA]</scope>
    <source>
        <strain evidence="4 5">DSM 103737</strain>
    </source>
</reference>
<sequence length="356" mass="37262">MSASPFDHPFLSGLLGDEETRGLMGLEAELAAMLRFEAALARAEAEEGVVPAAAAAAIEDLCGAFRPDMAALNLGAARDGVVVPDLVRQLRAGLAEPHRAHLHFGATSQDVVDTALVLRLKELAARFDARLTELDTALAWLERDFGGKALMGRTRMQDALPITAGDRIAAWRQPLARHRARLAELAPRLFVLQFGGAVGTLDKLGDQGPAVARRLAGLLDLAAPQRPWHTARDGIVEFGGWLALVTGSLGKMGQDIALMAQNALGDIRLAGGGGSSAMPHKENPVGAEVLVALARYNAALAGALSGAMVHEQERSGAAWTLEWLVLPQMLAATGAALATAGRLVGQIRSIGAQEGG</sequence>
<evidence type="ECO:0000256" key="2">
    <source>
        <dbReference type="NCBIfam" id="TIGR02426"/>
    </source>
</evidence>
<dbReference type="InterPro" id="IPR012789">
    <property type="entry name" value="Protocat_PcaB-like"/>
</dbReference>
<dbReference type="NCBIfam" id="TIGR02426">
    <property type="entry name" value="protocat_pcaB"/>
    <property type="match status" value="1"/>
</dbReference>
<dbReference type="EMBL" id="JACIEN010000004">
    <property type="protein sequence ID" value="MBB4018488.1"/>
    <property type="molecule type" value="Genomic_DNA"/>
</dbReference>
<evidence type="ECO:0000256" key="1">
    <source>
        <dbReference type="ARBA" id="ARBA00034772"/>
    </source>
</evidence>
<dbReference type="PRINTS" id="PR00145">
    <property type="entry name" value="ARGSUCLYASE"/>
</dbReference>
<dbReference type="PROSITE" id="PS00163">
    <property type="entry name" value="FUMARATE_LYASES"/>
    <property type="match status" value="1"/>
</dbReference>
<comment type="similarity">
    <text evidence="1">Belongs to the class-II fumarase/aspartase family.</text>
</comment>
<organism evidence="4 5">
    <name type="scientific">Chelatococcus caeni</name>
    <dbReference type="NCBI Taxonomy" id="1348468"/>
    <lineage>
        <taxon>Bacteria</taxon>
        <taxon>Pseudomonadati</taxon>
        <taxon>Pseudomonadota</taxon>
        <taxon>Alphaproteobacteria</taxon>
        <taxon>Hyphomicrobiales</taxon>
        <taxon>Chelatococcaceae</taxon>
        <taxon>Chelatococcus</taxon>
    </lineage>
</organism>
<dbReference type="PANTHER" id="PTHR43172">
    <property type="entry name" value="ADENYLOSUCCINATE LYASE"/>
    <property type="match status" value="1"/>
</dbReference>
<dbReference type="RefSeq" id="WP_183317425.1">
    <property type="nucleotide sequence ID" value="NZ_JACIEN010000004.1"/>
</dbReference>
<dbReference type="GO" id="GO:0016829">
    <property type="term" value="F:lyase activity"/>
    <property type="evidence" value="ECO:0007669"/>
    <property type="project" value="UniProtKB-ARBA"/>
</dbReference>
<evidence type="ECO:0000313" key="4">
    <source>
        <dbReference type="EMBL" id="MBB4018488.1"/>
    </source>
</evidence>